<feature type="region of interest" description="Disordered" evidence="1">
    <location>
        <begin position="1"/>
        <end position="26"/>
    </location>
</feature>
<dbReference type="EMBL" id="JAPQKH010000004">
    <property type="protein sequence ID" value="KAJ5100360.1"/>
    <property type="molecule type" value="Genomic_DNA"/>
</dbReference>
<accession>A0A9W9FHR6</accession>
<keyword evidence="3" id="KW-1185">Reference proteome</keyword>
<dbReference type="PANTHER" id="PTHR38791:SF5">
    <property type="entry name" value="TRANSCRIPTION FACTOR DBAG-RELATED"/>
    <property type="match status" value="1"/>
</dbReference>
<dbReference type="Proteomes" id="UP001149165">
    <property type="component" value="Unassembled WGS sequence"/>
</dbReference>
<evidence type="ECO:0000313" key="3">
    <source>
        <dbReference type="Proteomes" id="UP001149165"/>
    </source>
</evidence>
<dbReference type="AlphaFoldDB" id="A0A9W9FHR6"/>
<sequence length="439" mass="49062">MFEDQTGIVTQKARSHDSKSGSPTRDNTLQALIPAPQLQMLVDPPSVQAISFFTSAYSGGCYLDWLPSIYLSHQRPASLEASFEAVALSYMANQQRRGDLQLLAQERYGVGLAQTMTLLNARQSASPETIASILLLALFAVLSSESYHDAQSTWSKHVHGILAILEPSTAPTIFDSSAGQSLLHHIISVVQMDCIQRGLPFPPYLKLLYSASCLNEGYQAYFWTLLDRLATLNSQFNEQQALLSYIVQLEDLETEIEHLISSMPQAYPGHFSVQEIPRNHVVNGSILEPSIPVQVFSGWRSAQAWNTLRMIRLYNTNLLRRSIISYLPSNNMIPQETVNKLEMLLSHTSFVAYHTSVDICATVPEKLRPEHWSNDPDTSLQFSSWARSLIWPLSLAEASPHGSEQLQEYLKRQTGVLGTITGMRGLHKDSTSLPTKDDW</sequence>
<reference evidence="2" key="1">
    <citation type="submission" date="2022-11" db="EMBL/GenBank/DDBJ databases">
        <authorList>
            <person name="Petersen C."/>
        </authorList>
    </citation>
    <scope>NUCLEOTIDE SEQUENCE</scope>
    <source>
        <strain evidence="2">IBT 30069</strain>
    </source>
</reference>
<name>A0A9W9FHR6_9EURO</name>
<organism evidence="2 3">
    <name type="scientific">Penicillium angulare</name>
    <dbReference type="NCBI Taxonomy" id="116970"/>
    <lineage>
        <taxon>Eukaryota</taxon>
        <taxon>Fungi</taxon>
        <taxon>Dikarya</taxon>
        <taxon>Ascomycota</taxon>
        <taxon>Pezizomycotina</taxon>
        <taxon>Eurotiomycetes</taxon>
        <taxon>Eurotiomycetidae</taxon>
        <taxon>Eurotiales</taxon>
        <taxon>Aspergillaceae</taxon>
        <taxon>Penicillium</taxon>
    </lineage>
</organism>
<comment type="caution">
    <text evidence="2">The sequence shown here is derived from an EMBL/GenBank/DDBJ whole genome shotgun (WGS) entry which is preliminary data.</text>
</comment>
<dbReference type="OrthoDB" id="5429770at2759"/>
<protein>
    <submittedName>
        <fullName evidence="2">Uncharacterized protein</fullName>
    </submittedName>
</protein>
<proteinExistence type="predicted"/>
<dbReference type="InterPro" id="IPR053175">
    <property type="entry name" value="DHMBA_Reg_Transcription_Factor"/>
</dbReference>
<evidence type="ECO:0000313" key="2">
    <source>
        <dbReference type="EMBL" id="KAJ5100360.1"/>
    </source>
</evidence>
<evidence type="ECO:0000256" key="1">
    <source>
        <dbReference type="SAM" id="MobiDB-lite"/>
    </source>
</evidence>
<reference evidence="2" key="2">
    <citation type="journal article" date="2023" name="IMA Fungus">
        <title>Comparative genomic study of the Penicillium genus elucidates a diverse pangenome and 15 lateral gene transfer events.</title>
        <authorList>
            <person name="Petersen C."/>
            <person name="Sorensen T."/>
            <person name="Nielsen M.R."/>
            <person name="Sondergaard T.E."/>
            <person name="Sorensen J.L."/>
            <person name="Fitzpatrick D.A."/>
            <person name="Frisvad J.C."/>
            <person name="Nielsen K.L."/>
        </authorList>
    </citation>
    <scope>NUCLEOTIDE SEQUENCE</scope>
    <source>
        <strain evidence="2">IBT 30069</strain>
    </source>
</reference>
<gene>
    <name evidence="2" type="ORF">N7456_006412</name>
</gene>
<dbReference type="PANTHER" id="PTHR38791">
    <property type="entry name" value="ZN(II)2CYS6 TRANSCRIPTION FACTOR (EUROFUNG)-RELATED-RELATED"/>
    <property type="match status" value="1"/>
</dbReference>